<evidence type="ECO:0000313" key="3">
    <source>
        <dbReference type="Proteomes" id="UP001597051"/>
    </source>
</evidence>
<proteinExistence type="predicted"/>
<accession>A0ABW3J4M4</accession>
<keyword evidence="1" id="KW-0812">Transmembrane</keyword>
<feature type="transmembrane region" description="Helical" evidence="1">
    <location>
        <begin position="189"/>
        <end position="213"/>
    </location>
</feature>
<keyword evidence="3" id="KW-1185">Reference proteome</keyword>
<organism evidence="2 3">
    <name type="scientific">Flavobacterium myungsuense</name>
    <dbReference type="NCBI Taxonomy" id="651823"/>
    <lineage>
        <taxon>Bacteria</taxon>
        <taxon>Pseudomonadati</taxon>
        <taxon>Bacteroidota</taxon>
        <taxon>Flavobacteriia</taxon>
        <taxon>Flavobacteriales</taxon>
        <taxon>Flavobacteriaceae</taxon>
        <taxon>Flavobacterium</taxon>
    </lineage>
</organism>
<sequence length="225" mass="26500">MKLSQEQIAKIDEKLTLKGLVYEDIKLELLDHIASDTENVMTDKEIAFEIAFKDVFRKWKPQLQPFKSWFLEYDKIPIIVTNKMINQVKYWFIVFPIVIATIITFFVSKSINMFENKAFMNSINSIFKTSFIVIFFLSILTMILIKIAKNNTTYKSFSKQTSRFSICFTGTFLYLSGSKPFLYFDANLYLNLIMISLLTFVTIVSIVSFIYLYKHFEFERKLSKV</sequence>
<reference evidence="3" key="1">
    <citation type="journal article" date="2019" name="Int. J. Syst. Evol. Microbiol.">
        <title>The Global Catalogue of Microorganisms (GCM) 10K type strain sequencing project: providing services to taxonomists for standard genome sequencing and annotation.</title>
        <authorList>
            <consortium name="The Broad Institute Genomics Platform"/>
            <consortium name="The Broad Institute Genome Sequencing Center for Infectious Disease"/>
            <person name="Wu L."/>
            <person name="Ma J."/>
        </authorList>
    </citation>
    <scope>NUCLEOTIDE SEQUENCE [LARGE SCALE GENOMIC DNA]</scope>
    <source>
        <strain evidence="3">CECT 7649</strain>
    </source>
</reference>
<dbReference type="EMBL" id="JBHTIZ010000026">
    <property type="protein sequence ID" value="MFD0985019.1"/>
    <property type="molecule type" value="Genomic_DNA"/>
</dbReference>
<evidence type="ECO:0008006" key="4">
    <source>
        <dbReference type="Google" id="ProtNLM"/>
    </source>
</evidence>
<comment type="caution">
    <text evidence="2">The sequence shown here is derived from an EMBL/GenBank/DDBJ whole genome shotgun (WGS) entry which is preliminary data.</text>
</comment>
<keyword evidence="1" id="KW-1133">Transmembrane helix</keyword>
<keyword evidence="1" id="KW-0472">Membrane</keyword>
<evidence type="ECO:0000256" key="1">
    <source>
        <dbReference type="SAM" id="Phobius"/>
    </source>
</evidence>
<dbReference type="Proteomes" id="UP001597051">
    <property type="component" value="Unassembled WGS sequence"/>
</dbReference>
<name>A0ABW3J4M4_9FLAO</name>
<evidence type="ECO:0000313" key="2">
    <source>
        <dbReference type="EMBL" id="MFD0985019.1"/>
    </source>
</evidence>
<gene>
    <name evidence="2" type="ORF">ACFQ0S_11095</name>
</gene>
<dbReference type="RefSeq" id="WP_379757673.1">
    <property type="nucleotide sequence ID" value="NZ_JBHSYB010000027.1"/>
</dbReference>
<feature type="transmembrane region" description="Helical" evidence="1">
    <location>
        <begin position="160"/>
        <end position="177"/>
    </location>
</feature>
<feature type="transmembrane region" description="Helical" evidence="1">
    <location>
        <begin position="127"/>
        <end position="148"/>
    </location>
</feature>
<protein>
    <recommendedName>
        <fullName evidence="4">DUF1129 family protein</fullName>
    </recommendedName>
</protein>
<feature type="transmembrane region" description="Helical" evidence="1">
    <location>
        <begin position="90"/>
        <end position="107"/>
    </location>
</feature>